<proteinExistence type="predicted"/>
<evidence type="ECO:0000313" key="2">
    <source>
        <dbReference type="EMBL" id="CAG8501414.1"/>
    </source>
</evidence>
<comment type="caution">
    <text evidence="2">The sequence shown here is derived from an EMBL/GenBank/DDBJ whole genome shotgun (WGS) entry which is preliminary data.</text>
</comment>
<dbReference type="InterPro" id="IPR011333">
    <property type="entry name" value="SKP1/BTB/POZ_sf"/>
</dbReference>
<feature type="compositionally biased region" description="Basic residues" evidence="1">
    <location>
        <begin position="9"/>
        <end position="28"/>
    </location>
</feature>
<feature type="region of interest" description="Disordered" evidence="1">
    <location>
        <begin position="1"/>
        <end position="37"/>
    </location>
</feature>
<name>A0A9N8ZN46_9GLOM</name>
<protein>
    <submittedName>
        <fullName evidence="2">5627_t:CDS:1</fullName>
    </submittedName>
</protein>
<accession>A0A9N8ZN46</accession>
<dbReference type="Gene3D" id="3.30.710.10">
    <property type="entry name" value="Potassium Channel Kv1.1, Chain A"/>
    <property type="match status" value="1"/>
</dbReference>
<keyword evidence="3" id="KW-1185">Reference proteome</keyword>
<sequence length="226" mass="26948">MGVRDRGGRKINSRSHRLHSRQKKKKTGMKFTSPSQNLSSLKHHHLYYNPEPADCRLIITDINAKERKDNNDGLSHDYEFRQVFYAHKSNLIKKSPCFRRFFEKLEEAQSTTTTTTKSNCENIEKHQWQEIHLRIVQPELARFDEMLHWIETGDSKRWIVKGITVENFHIVVQNINLLELGWEAKSICVGFRNAYHDWLEIRRRGEMAEHKSRKIEEIKKRPMRLL</sequence>
<organism evidence="2 3">
    <name type="scientific">Ambispora leptoticha</name>
    <dbReference type="NCBI Taxonomy" id="144679"/>
    <lineage>
        <taxon>Eukaryota</taxon>
        <taxon>Fungi</taxon>
        <taxon>Fungi incertae sedis</taxon>
        <taxon>Mucoromycota</taxon>
        <taxon>Glomeromycotina</taxon>
        <taxon>Glomeromycetes</taxon>
        <taxon>Archaeosporales</taxon>
        <taxon>Ambisporaceae</taxon>
        <taxon>Ambispora</taxon>
    </lineage>
</organism>
<dbReference type="Proteomes" id="UP000789508">
    <property type="component" value="Unassembled WGS sequence"/>
</dbReference>
<gene>
    <name evidence="2" type="ORF">ALEPTO_LOCUS3503</name>
</gene>
<evidence type="ECO:0000256" key="1">
    <source>
        <dbReference type="SAM" id="MobiDB-lite"/>
    </source>
</evidence>
<dbReference type="EMBL" id="CAJVPS010000655">
    <property type="protein sequence ID" value="CAG8501414.1"/>
    <property type="molecule type" value="Genomic_DNA"/>
</dbReference>
<reference evidence="2" key="1">
    <citation type="submission" date="2021-06" db="EMBL/GenBank/DDBJ databases">
        <authorList>
            <person name="Kallberg Y."/>
            <person name="Tangrot J."/>
            <person name="Rosling A."/>
        </authorList>
    </citation>
    <scope>NUCLEOTIDE SEQUENCE</scope>
    <source>
        <strain evidence="2">FL130A</strain>
    </source>
</reference>
<dbReference type="AlphaFoldDB" id="A0A9N8ZN46"/>
<evidence type="ECO:0000313" key="3">
    <source>
        <dbReference type="Proteomes" id="UP000789508"/>
    </source>
</evidence>
<dbReference type="OrthoDB" id="10250130at2759"/>